<gene>
    <name evidence="2" type="ORF">C0Q70_02776</name>
</gene>
<dbReference type="SUPFAM" id="SSF56601">
    <property type="entry name" value="beta-lactamase/transpeptidase-like"/>
    <property type="match status" value="1"/>
</dbReference>
<sequence>MTIAMVKGEQSVLVSLGKADVVSGRPVTKETKFLMNSLTKTFLGQLLGVLISESSKNISWDTRVKDILGPDFQLVTSEVTQEVTLRDLLSHRSGLSSGNLAVRSTYPQGWTKADLVKHLHHLPLSVPFRKTFLYSNMGSMLVAYVIEKLGGASWDTLMVDKLLSPLGMSQSRALNNHKELEGTEFAKPYVPVNGNLTACDTQLFDQGPLSAVCLLSSNAEDMVKWIKFNLRSGCLEDGRQLIRRDIWMEMWHHQIDLSPMFLKAVDKSSTNWPVRDISEGYGLFWFLNKYRGFKICWHGGGLYSHYTLAWMIPEKEIGLYISINGYSGDSKPFSIVESLVYYTADLLLGYQPWLDQKSICYYPSYWTNSNKQSSKHKMNEEFMTVSKLEVFLSKKHANPVELVTTGVGHKQEHVSVKPVSEDDKRLSSPSEAQSFPRTLSALPVYSYAGVYFNPLFGNLTFFADITCSCLQSKMNMLSGILHPVRNHTFDVELTESLRFLSKPSKQMPPQAAFKVDFTVDSNGEVSGVDVHSGWSMEVPIHFIRRFR</sequence>
<dbReference type="InterPro" id="IPR050491">
    <property type="entry name" value="AmpC-like"/>
</dbReference>
<dbReference type="Pfam" id="PF00144">
    <property type="entry name" value="Beta-lactamase"/>
    <property type="match status" value="1"/>
</dbReference>
<comment type="caution">
    <text evidence="2">The sequence shown here is derived from an EMBL/GenBank/DDBJ whole genome shotgun (WGS) entry which is preliminary data.</text>
</comment>
<dbReference type="STRING" id="400727.A0A2T7PQZ4"/>
<evidence type="ECO:0000313" key="2">
    <source>
        <dbReference type="EMBL" id="PVD35810.1"/>
    </source>
</evidence>
<dbReference type="InterPro" id="IPR001466">
    <property type="entry name" value="Beta-lactam-related"/>
</dbReference>
<dbReference type="PANTHER" id="PTHR46825:SF15">
    <property type="entry name" value="BETA-LACTAMASE-RELATED DOMAIN-CONTAINING PROTEIN"/>
    <property type="match status" value="1"/>
</dbReference>
<reference evidence="2 3" key="1">
    <citation type="submission" date="2018-04" db="EMBL/GenBank/DDBJ databases">
        <title>The genome of golden apple snail Pomacea canaliculata provides insight into stress tolerance and invasive adaptation.</title>
        <authorList>
            <person name="Liu C."/>
            <person name="Liu B."/>
            <person name="Ren Y."/>
            <person name="Zhang Y."/>
            <person name="Wang H."/>
            <person name="Li S."/>
            <person name="Jiang F."/>
            <person name="Yin L."/>
            <person name="Zhang G."/>
            <person name="Qian W."/>
            <person name="Fan W."/>
        </authorList>
    </citation>
    <scope>NUCLEOTIDE SEQUENCE [LARGE SCALE GENOMIC DNA]</scope>
    <source>
        <strain evidence="2">SZHN2017</strain>
        <tissue evidence="2">Muscle</tissue>
    </source>
</reference>
<name>A0A2T7PQZ4_POMCA</name>
<feature type="domain" description="Beta-lactamase-related" evidence="1">
    <location>
        <begin position="3"/>
        <end position="327"/>
    </location>
</feature>
<evidence type="ECO:0000313" key="3">
    <source>
        <dbReference type="Proteomes" id="UP000245119"/>
    </source>
</evidence>
<dbReference type="AlphaFoldDB" id="A0A2T7PQZ4"/>
<proteinExistence type="predicted"/>
<organism evidence="2 3">
    <name type="scientific">Pomacea canaliculata</name>
    <name type="common">Golden apple snail</name>
    <dbReference type="NCBI Taxonomy" id="400727"/>
    <lineage>
        <taxon>Eukaryota</taxon>
        <taxon>Metazoa</taxon>
        <taxon>Spiralia</taxon>
        <taxon>Lophotrochozoa</taxon>
        <taxon>Mollusca</taxon>
        <taxon>Gastropoda</taxon>
        <taxon>Caenogastropoda</taxon>
        <taxon>Architaenioglossa</taxon>
        <taxon>Ampullarioidea</taxon>
        <taxon>Ampullariidae</taxon>
        <taxon>Pomacea</taxon>
    </lineage>
</organism>
<dbReference type="OrthoDB" id="5946976at2759"/>
<dbReference type="Gene3D" id="3.40.710.10">
    <property type="entry name" value="DD-peptidase/beta-lactamase superfamily"/>
    <property type="match status" value="1"/>
</dbReference>
<accession>A0A2T7PQZ4</accession>
<dbReference type="Proteomes" id="UP000245119">
    <property type="component" value="Linkage Group LG2"/>
</dbReference>
<dbReference type="InterPro" id="IPR012338">
    <property type="entry name" value="Beta-lactam/transpept-like"/>
</dbReference>
<keyword evidence="3" id="KW-1185">Reference proteome</keyword>
<protein>
    <recommendedName>
        <fullName evidence="1">Beta-lactamase-related domain-containing protein</fullName>
    </recommendedName>
</protein>
<dbReference type="EMBL" id="PZQS01000002">
    <property type="protein sequence ID" value="PVD35810.1"/>
    <property type="molecule type" value="Genomic_DNA"/>
</dbReference>
<evidence type="ECO:0000259" key="1">
    <source>
        <dbReference type="Pfam" id="PF00144"/>
    </source>
</evidence>
<dbReference type="PANTHER" id="PTHR46825">
    <property type="entry name" value="D-ALANYL-D-ALANINE-CARBOXYPEPTIDASE/ENDOPEPTIDASE AMPH"/>
    <property type="match status" value="1"/>
</dbReference>